<keyword evidence="2" id="KW-1185">Reference proteome</keyword>
<evidence type="ECO:0008006" key="3">
    <source>
        <dbReference type="Google" id="ProtNLM"/>
    </source>
</evidence>
<organism evidence="1 2">
    <name type="scientific">Pyxidicoccus parkwayensis</name>
    <dbReference type="NCBI Taxonomy" id="2813578"/>
    <lineage>
        <taxon>Bacteria</taxon>
        <taxon>Pseudomonadati</taxon>
        <taxon>Myxococcota</taxon>
        <taxon>Myxococcia</taxon>
        <taxon>Myxococcales</taxon>
        <taxon>Cystobacterineae</taxon>
        <taxon>Myxococcaceae</taxon>
        <taxon>Pyxidicoccus</taxon>
    </lineage>
</organism>
<reference evidence="1 2" key="1">
    <citation type="submission" date="2021-02" db="EMBL/GenBank/DDBJ databases">
        <title>De Novo genome assembly of isolated myxobacteria.</title>
        <authorList>
            <person name="Stevens D.C."/>
        </authorList>
    </citation>
    <scope>NUCLEOTIDE SEQUENCE [LARGE SCALE GENOMIC DNA]</scope>
    <source>
        <strain evidence="2">SCPEA02</strain>
    </source>
</reference>
<gene>
    <name evidence="1" type="ORF">JY651_06565</name>
</gene>
<name>A0ABX7P2C2_9BACT</name>
<accession>A0ABX7P2C2</accession>
<dbReference type="Proteomes" id="UP000662747">
    <property type="component" value="Chromosome"/>
</dbReference>
<evidence type="ECO:0000313" key="2">
    <source>
        <dbReference type="Proteomes" id="UP000662747"/>
    </source>
</evidence>
<sequence>MSRAPAGPSFNLRTRTFIVLKNPSLRALLMLCMVILAGCDGCQGGGGGGIPCRTTNPPCDSGMVCNSGTCVPCGAEGAACCVSGATTSCNGTLMCVMESAGERCRNCGDVGEACCNSSGSQVCNTGGVCIGGSCQSVAALTCDDSGSIFNVGIQDMNLCALRVVAVRATSAANALSCATNSGMLGAGEQVYEIPNTPITDYEMCVETESEGRHTTSVRAFGDYEAQRCTRWTRCGDAGCTSVALGACGP</sequence>
<proteinExistence type="predicted"/>
<dbReference type="EMBL" id="CP071090">
    <property type="protein sequence ID" value="QSQ24610.1"/>
    <property type="molecule type" value="Genomic_DNA"/>
</dbReference>
<evidence type="ECO:0000313" key="1">
    <source>
        <dbReference type="EMBL" id="QSQ24610.1"/>
    </source>
</evidence>
<protein>
    <recommendedName>
        <fullName evidence="3">Lipoprotein</fullName>
    </recommendedName>
</protein>